<keyword evidence="1" id="KW-0812">Transmembrane</keyword>
<evidence type="ECO:0000256" key="1">
    <source>
        <dbReference type="SAM" id="Phobius"/>
    </source>
</evidence>
<dbReference type="Proteomes" id="UP000039865">
    <property type="component" value="Unassembled WGS sequence"/>
</dbReference>
<keyword evidence="1" id="KW-0472">Membrane</keyword>
<keyword evidence="3" id="KW-1185">Reference proteome</keyword>
<reference evidence="2 3" key="1">
    <citation type="submission" date="2014-06" db="EMBL/GenBank/DDBJ databases">
        <authorList>
            <person name="Swart Estienne"/>
        </authorList>
    </citation>
    <scope>NUCLEOTIDE SEQUENCE [LARGE SCALE GENOMIC DNA]</scope>
    <source>
        <strain evidence="2 3">130c</strain>
    </source>
</reference>
<organism evidence="2 3">
    <name type="scientific">Stylonychia lemnae</name>
    <name type="common">Ciliate</name>
    <dbReference type="NCBI Taxonomy" id="5949"/>
    <lineage>
        <taxon>Eukaryota</taxon>
        <taxon>Sar</taxon>
        <taxon>Alveolata</taxon>
        <taxon>Ciliophora</taxon>
        <taxon>Intramacronucleata</taxon>
        <taxon>Spirotrichea</taxon>
        <taxon>Stichotrichia</taxon>
        <taxon>Sporadotrichida</taxon>
        <taxon>Oxytrichidae</taxon>
        <taxon>Stylonychinae</taxon>
        <taxon>Stylonychia</taxon>
    </lineage>
</organism>
<evidence type="ECO:0008006" key="4">
    <source>
        <dbReference type="Google" id="ProtNLM"/>
    </source>
</evidence>
<dbReference type="InParanoid" id="A0A078BA44"/>
<gene>
    <name evidence="2" type="primary">Contig1882.g2036</name>
    <name evidence="2" type="ORF">STYLEM_19531</name>
</gene>
<dbReference type="EMBL" id="CCKQ01018425">
    <property type="protein sequence ID" value="CDW90388.1"/>
    <property type="molecule type" value="Genomic_DNA"/>
</dbReference>
<evidence type="ECO:0000313" key="2">
    <source>
        <dbReference type="EMBL" id="CDW90388.1"/>
    </source>
</evidence>
<accession>A0A078BA44</accession>
<name>A0A078BA44_STYLE</name>
<dbReference type="AlphaFoldDB" id="A0A078BA44"/>
<evidence type="ECO:0000313" key="3">
    <source>
        <dbReference type="Proteomes" id="UP000039865"/>
    </source>
</evidence>
<proteinExistence type="predicted"/>
<sequence>MQGYYSMINDSSTENIIEDLVPMFSFMFTNQVIQLSFFLYFGIRLIQSLKQYSLETYKKSKCKIFYYLMNITYQSNDFEKNYLEFKLKSLFNDDALSPIISFIYVFFTDFLPMITFQLSLLMSYRNNSRHLNKQNFTNRPHLSIRSENRPTQDLNASIVKTRKISYKDSFSPRNFQEIMSPTSQPLAQSSEDSYQKNFLNQQPQIQTWRISSQIQNIRENQSFRDKIRSVFSRKSQSNSVLLDPRINFNNNNQNTNEIANPQGNKGQQMDLAHQSYKSISHHQPDLQQNKLGQIHYLSHNERILVVDDCTIIRFQSEHQLIDNRLNQIIYNSNIHQNPKSHDYIINQQKDLFERYLQQNKVKTHNPNVHHLNPNNSCNSNLVVSHNSGGSGNFGSAANGSNGSGGCISNENQHLSFGTVNPIEKNDNSIKNHEVIYLNSGNSFMINEEDDVESSQVTD</sequence>
<keyword evidence="1" id="KW-1133">Transmembrane helix</keyword>
<feature type="transmembrane region" description="Helical" evidence="1">
    <location>
        <begin position="95"/>
        <end position="124"/>
    </location>
</feature>
<protein>
    <recommendedName>
        <fullName evidence="4">Transmembrane protein</fullName>
    </recommendedName>
</protein>
<feature type="transmembrane region" description="Helical" evidence="1">
    <location>
        <begin position="20"/>
        <end position="43"/>
    </location>
</feature>